<gene>
    <name evidence="3" type="ORF">D9V32_14495</name>
</gene>
<proteinExistence type="predicted"/>
<protein>
    <submittedName>
        <fullName evidence="3">NUDIX hydrolase</fullName>
    </submittedName>
</protein>
<dbReference type="InterPro" id="IPR015797">
    <property type="entry name" value="NUDIX_hydrolase-like_dom_sf"/>
</dbReference>
<keyword evidence="4" id="KW-1185">Reference proteome</keyword>
<dbReference type="Pfam" id="PF00293">
    <property type="entry name" value="NUDIX"/>
    <property type="match status" value="1"/>
</dbReference>
<sequence>MSDELRDVPSHPPIASSEAVFEGAVWGIRRDVIRYPGGDITREYMDHTGAVAVLVLDDQERVLLIRQYRHPIRTRDWELPAGLLDIVGEVPLIGAQRELAEEADLAASEWHLLSEFATSPGGSDEVIRIYLARGIRDLPAFEREAEEADIEKRWVPLEEAVEAVLDRRVQNSLLIVGVLAAEAARRRGWSSLGDPTEPWVRHPKFAPEA</sequence>
<organism evidence="3 4">
    <name type="scientific">Mycetocola tolaasinivorans</name>
    <dbReference type="NCBI Taxonomy" id="76635"/>
    <lineage>
        <taxon>Bacteria</taxon>
        <taxon>Bacillati</taxon>
        <taxon>Actinomycetota</taxon>
        <taxon>Actinomycetes</taxon>
        <taxon>Micrococcales</taxon>
        <taxon>Microbacteriaceae</taxon>
        <taxon>Mycetocola</taxon>
    </lineage>
</organism>
<dbReference type="PANTHER" id="PTHR11839:SF31">
    <property type="entry name" value="ADP-RIBOSE PYROPHOSPHATASE"/>
    <property type="match status" value="1"/>
</dbReference>
<evidence type="ECO:0000259" key="2">
    <source>
        <dbReference type="PROSITE" id="PS51462"/>
    </source>
</evidence>
<dbReference type="OrthoDB" id="9806150at2"/>
<dbReference type="GO" id="GO:0005829">
    <property type="term" value="C:cytosol"/>
    <property type="evidence" value="ECO:0007669"/>
    <property type="project" value="TreeGrafter"/>
</dbReference>
<dbReference type="EMBL" id="RCUX01000014">
    <property type="protein sequence ID" value="RLP73312.1"/>
    <property type="molecule type" value="Genomic_DNA"/>
</dbReference>
<dbReference type="GO" id="GO:0019693">
    <property type="term" value="P:ribose phosphate metabolic process"/>
    <property type="evidence" value="ECO:0007669"/>
    <property type="project" value="TreeGrafter"/>
</dbReference>
<reference evidence="3 4" key="1">
    <citation type="submission" date="2018-10" db="EMBL/GenBank/DDBJ databases">
        <authorList>
            <person name="Li J."/>
        </authorList>
    </citation>
    <scope>NUCLEOTIDE SEQUENCE [LARGE SCALE GENOMIC DNA]</scope>
    <source>
        <strain evidence="3 4">IF 016277</strain>
    </source>
</reference>
<evidence type="ECO:0000313" key="3">
    <source>
        <dbReference type="EMBL" id="RLP73312.1"/>
    </source>
</evidence>
<dbReference type="AlphaFoldDB" id="A0A3L7A1R4"/>
<evidence type="ECO:0000313" key="4">
    <source>
        <dbReference type="Proteomes" id="UP000272503"/>
    </source>
</evidence>
<dbReference type="GO" id="GO:0006753">
    <property type="term" value="P:nucleoside phosphate metabolic process"/>
    <property type="evidence" value="ECO:0007669"/>
    <property type="project" value="TreeGrafter"/>
</dbReference>
<feature type="domain" description="Nudix hydrolase" evidence="2">
    <location>
        <begin position="45"/>
        <end position="177"/>
    </location>
</feature>
<dbReference type="Gene3D" id="3.90.79.10">
    <property type="entry name" value="Nucleoside Triphosphate Pyrophosphohydrolase"/>
    <property type="match status" value="1"/>
</dbReference>
<accession>A0A3L7A1R4</accession>
<dbReference type="GO" id="GO:0016787">
    <property type="term" value="F:hydrolase activity"/>
    <property type="evidence" value="ECO:0007669"/>
    <property type="project" value="UniProtKB-KW"/>
</dbReference>
<comment type="caution">
    <text evidence="3">The sequence shown here is derived from an EMBL/GenBank/DDBJ whole genome shotgun (WGS) entry which is preliminary data.</text>
</comment>
<keyword evidence="1 3" id="KW-0378">Hydrolase</keyword>
<dbReference type="SUPFAM" id="SSF55811">
    <property type="entry name" value="Nudix"/>
    <property type="match status" value="1"/>
</dbReference>
<dbReference type="PANTHER" id="PTHR11839">
    <property type="entry name" value="UDP/ADP-SUGAR PYROPHOSPHATASE"/>
    <property type="match status" value="1"/>
</dbReference>
<dbReference type="InterPro" id="IPR000086">
    <property type="entry name" value="NUDIX_hydrolase_dom"/>
</dbReference>
<dbReference type="Proteomes" id="UP000272503">
    <property type="component" value="Unassembled WGS sequence"/>
</dbReference>
<dbReference type="PROSITE" id="PS51462">
    <property type="entry name" value="NUDIX"/>
    <property type="match status" value="1"/>
</dbReference>
<dbReference type="CDD" id="cd24158">
    <property type="entry name" value="NUDIX_ADPRase_Rv1700"/>
    <property type="match status" value="1"/>
</dbReference>
<evidence type="ECO:0000256" key="1">
    <source>
        <dbReference type="ARBA" id="ARBA00022801"/>
    </source>
</evidence>
<name>A0A3L7A1R4_9MICO</name>
<dbReference type="RefSeq" id="WP_121649635.1">
    <property type="nucleotide sequence ID" value="NZ_RCUX01000014.1"/>
</dbReference>